<dbReference type="Pfam" id="PF13673">
    <property type="entry name" value="Acetyltransf_10"/>
    <property type="match status" value="1"/>
</dbReference>
<gene>
    <name evidence="4" type="primary">yjaB</name>
    <name evidence="4" type="ORF">Pla110_45860</name>
</gene>
<dbReference type="EC" id="2.3.1.-" evidence="4"/>
<dbReference type="OrthoDB" id="9789605at2"/>
<dbReference type="PANTHER" id="PTHR43800">
    <property type="entry name" value="PEPTIDYL-LYSINE N-ACETYLTRANSFERASE YJAB"/>
    <property type="match status" value="1"/>
</dbReference>
<dbReference type="Gene3D" id="3.40.630.30">
    <property type="match status" value="1"/>
</dbReference>
<keyword evidence="5" id="KW-1185">Reference proteome</keyword>
<dbReference type="Proteomes" id="UP000317178">
    <property type="component" value="Chromosome"/>
</dbReference>
<keyword evidence="2 4" id="KW-0012">Acyltransferase</keyword>
<dbReference type="InterPro" id="IPR000182">
    <property type="entry name" value="GNAT_dom"/>
</dbReference>
<evidence type="ECO:0000256" key="1">
    <source>
        <dbReference type="ARBA" id="ARBA00022679"/>
    </source>
</evidence>
<dbReference type="SUPFAM" id="SSF55729">
    <property type="entry name" value="Acyl-CoA N-acyltransferases (Nat)"/>
    <property type="match status" value="1"/>
</dbReference>
<dbReference type="PROSITE" id="PS51186">
    <property type="entry name" value="GNAT"/>
    <property type="match status" value="1"/>
</dbReference>
<evidence type="ECO:0000313" key="4">
    <source>
        <dbReference type="EMBL" id="QDU82823.1"/>
    </source>
</evidence>
<proteinExistence type="predicted"/>
<dbReference type="InterPro" id="IPR016181">
    <property type="entry name" value="Acyl_CoA_acyltransferase"/>
</dbReference>
<dbReference type="CDD" id="cd04301">
    <property type="entry name" value="NAT_SF"/>
    <property type="match status" value="1"/>
</dbReference>
<keyword evidence="1 4" id="KW-0808">Transferase</keyword>
<dbReference type="KEGG" id="plon:Pla110_45860"/>
<sequence length="146" mass="16708">MNYTIREYETSDLEDLLNTWENAAYLAHPFLTKEFQDQVRHDIPNVYLPNTQTWVAVYQGKVIGFISMMGNEIGALFVEPEFHGTGAGRLLVGKALELQDELEVEVFEANSIGRNFYHSYGFEPIEEKVHTETGQIALRLKYSSSK</sequence>
<evidence type="ECO:0000313" key="5">
    <source>
        <dbReference type="Proteomes" id="UP000317178"/>
    </source>
</evidence>
<protein>
    <submittedName>
        <fullName evidence="4">Putative N-acetyltransferase YjaB</fullName>
        <ecNumber evidence="4">2.3.1.-</ecNumber>
    </submittedName>
</protein>
<accession>A0A518CUB6</accession>
<evidence type="ECO:0000259" key="3">
    <source>
        <dbReference type="PROSITE" id="PS51186"/>
    </source>
</evidence>
<dbReference type="EMBL" id="CP036281">
    <property type="protein sequence ID" value="QDU82823.1"/>
    <property type="molecule type" value="Genomic_DNA"/>
</dbReference>
<organism evidence="4 5">
    <name type="scientific">Polystyrenella longa</name>
    <dbReference type="NCBI Taxonomy" id="2528007"/>
    <lineage>
        <taxon>Bacteria</taxon>
        <taxon>Pseudomonadati</taxon>
        <taxon>Planctomycetota</taxon>
        <taxon>Planctomycetia</taxon>
        <taxon>Planctomycetales</taxon>
        <taxon>Planctomycetaceae</taxon>
        <taxon>Polystyrenella</taxon>
    </lineage>
</organism>
<name>A0A518CUB6_9PLAN</name>
<dbReference type="AlphaFoldDB" id="A0A518CUB6"/>
<dbReference type="RefSeq" id="WP_144999322.1">
    <property type="nucleotide sequence ID" value="NZ_CP036281.1"/>
</dbReference>
<dbReference type="PANTHER" id="PTHR43800:SF1">
    <property type="entry name" value="PEPTIDYL-LYSINE N-ACETYLTRANSFERASE YJAB"/>
    <property type="match status" value="1"/>
</dbReference>
<feature type="domain" description="N-acetyltransferase" evidence="3">
    <location>
        <begin position="3"/>
        <end position="145"/>
    </location>
</feature>
<reference evidence="4 5" key="1">
    <citation type="submission" date="2019-02" db="EMBL/GenBank/DDBJ databases">
        <title>Deep-cultivation of Planctomycetes and their phenomic and genomic characterization uncovers novel biology.</title>
        <authorList>
            <person name="Wiegand S."/>
            <person name="Jogler M."/>
            <person name="Boedeker C."/>
            <person name="Pinto D."/>
            <person name="Vollmers J."/>
            <person name="Rivas-Marin E."/>
            <person name="Kohn T."/>
            <person name="Peeters S.H."/>
            <person name="Heuer A."/>
            <person name="Rast P."/>
            <person name="Oberbeckmann S."/>
            <person name="Bunk B."/>
            <person name="Jeske O."/>
            <person name="Meyerdierks A."/>
            <person name="Storesund J.E."/>
            <person name="Kallscheuer N."/>
            <person name="Luecker S."/>
            <person name="Lage O.M."/>
            <person name="Pohl T."/>
            <person name="Merkel B.J."/>
            <person name="Hornburger P."/>
            <person name="Mueller R.-W."/>
            <person name="Bruemmer F."/>
            <person name="Labrenz M."/>
            <person name="Spormann A.M."/>
            <person name="Op den Camp H."/>
            <person name="Overmann J."/>
            <person name="Amann R."/>
            <person name="Jetten M.S.M."/>
            <person name="Mascher T."/>
            <person name="Medema M.H."/>
            <person name="Devos D.P."/>
            <person name="Kaster A.-K."/>
            <person name="Ovreas L."/>
            <person name="Rohde M."/>
            <person name="Galperin M.Y."/>
            <person name="Jogler C."/>
        </authorList>
    </citation>
    <scope>NUCLEOTIDE SEQUENCE [LARGE SCALE GENOMIC DNA]</scope>
    <source>
        <strain evidence="4 5">Pla110</strain>
    </source>
</reference>
<dbReference type="GO" id="GO:0016747">
    <property type="term" value="F:acyltransferase activity, transferring groups other than amino-acyl groups"/>
    <property type="evidence" value="ECO:0007669"/>
    <property type="project" value="InterPro"/>
</dbReference>
<evidence type="ECO:0000256" key="2">
    <source>
        <dbReference type="ARBA" id="ARBA00023315"/>
    </source>
</evidence>